<keyword evidence="9" id="KW-1185">Reference proteome</keyword>
<dbReference type="Proteomes" id="UP000827889">
    <property type="component" value="Chromosome 9"/>
</dbReference>
<comment type="subcellular location">
    <subcellularLocation>
        <location evidence="1">Membrane</location>
        <topology evidence="1">Multi-pass membrane protein</topology>
    </subcellularLocation>
</comment>
<dbReference type="GO" id="GO:0044038">
    <property type="term" value="P:cell wall macromolecule biosynthetic process"/>
    <property type="evidence" value="ECO:0007669"/>
    <property type="project" value="TreeGrafter"/>
</dbReference>
<evidence type="ECO:0000256" key="2">
    <source>
        <dbReference type="ARBA" id="ARBA00005583"/>
    </source>
</evidence>
<feature type="transmembrane region" description="Helical" evidence="8">
    <location>
        <begin position="257"/>
        <end position="275"/>
    </location>
</feature>
<feature type="transmembrane region" description="Helical" evidence="8">
    <location>
        <begin position="287"/>
        <end position="305"/>
    </location>
</feature>
<feature type="transmembrane region" description="Helical" evidence="8">
    <location>
        <begin position="325"/>
        <end position="344"/>
    </location>
</feature>
<name>A0A8B8QYV4_9MYRT</name>
<evidence type="ECO:0000256" key="1">
    <source>
        <dbReference type="ARBA" id="ARBA00004141"/>
    </source>
</evidence>
<evidence type="ECO:0000313" key="11">
    <source>
        <dbReference type="RefSeq" id="XP_048141027.1"/>
    </source>
</evidence>
<reference evidence="10" key="1">
    <citation type="submission" date="2025-04" db="UniProtKB">
        <authorList>
            <consortium name="RefSeq"/>
        </authorList>
    </citation>
    <scope>IDENTIFICATION</scope>
    <source>
        <tissue evidence="11">Leaf</tissue>
    </source>
</reference>
<keyword evidence="6 8" id="KW-0472">Membrane</keyword>
<dbReference type="InterPro" id="IPR000715">
    <property type="entry name" value="Glycosyl_transferase_4"/>
</dbReference>
<dbReference type="PANTHER" id="PTHR22926">
    <property type="entry name" value="PHOSPHO-N-ACETYLMURAMOYL-PENTAPEPTIDE-TRANSFERASE"/>
    <property type="match status" value="1"/>
</dbReference>
<keyword evidence="4 8" id="KW-0812">Transmembrane</keyword>
<dbReference type="GO" id="GO:0005886">
    <property type="term" value="C:plasma membrane"/>
    <property type="evidence" value="ECO:0007669"/>
    <property type="project" value="TreeGrafter"/>
</dbReference>
<dbReference type="CDD" id="cd06852">
    <property type="entry name" value="GT_MraY"/>
    <property type="match status" value="1"/>
</dbReference>
<feature type="region of interest" description="Disordered" evidence="7">
    <location>
        <begin position="19"/>
        <end position="39"/>
    </location>
</feature>
<evidence type="ECO:0000256" key="8">
    <source>
        <dbReference type="SAM" id="Phobius"/>
    </source>
</evidence>
<dbReference type="HAMAP" id="MF_00038">
    <property type="entry name" value="MraY"/>
    <property type="match status" value="1"/>
</dbReference>
<dbReference type="OrthoDB" id="2020675at2759"/>
<dbReference type="PROSITE" id="PS01347">
    <property type="entry name" value="MRAY_1"/>
    <property type="match status" value="1"/>
</dbReference>
<keyword evidence="5 8" id="KW-1133">Transmembrane helix</keyword>
<evidence type="ECO:0000256" key="6">
    <source>
        <dbReference type="ARBA" id="ARBA00023136"/>
    </source>
</evidence>
<feature type="transmembrane region" description="Helical" evidence="8">
    <location>
        <begin position="186"/>
        <end position="211"/>
    </location>
</feature>
<accession>A0A8B8QYV4</accession>
<dbReference type="RefSeq" id="XP_048141027.1">
    <property type="nucleotide sequence ID" value="XM_048285070.1"/>
</dbReference>
<keyword evidence="3 10" id="KW-0808">Transferase</keyword>
<organism evidence="9 10">
    <name type="scientific">Rhodamnia argentea</name>
    <dbReference type="NCBI Taxonomy" id="178133"/>
    <lineage>
        <taxon>Eukaryota</taxon>
        <taxon>Viridiplantae</taxon>
        <taxon>Streptophyta</taxon>
        <taxon>Embryophyta</taxon>
        <taxon>Tracheophyta</taxon>
        <taxon>Spermatophyta</taxon>
        <taxon>Magnoliopsida</taxon>
        <taxon>eudicotyledons</taxon>
        <taxon>Gunneridae</taxon>
        <taxon>Pentapetalae</taxon>
        <taxon>rosids</taxon>
        <taxon>malvids</taxon>
        <taxon>Myrtales</taxon>
        <taxon>Myrtaceae</taxon>
        <taxon>Myrtoideae</taxon>
        <taxon>Myrteae</taxon>
        <taxon>Australasian group</taxon>
        <taxon>Rhodamnia</taxon>
    </lineage>
</organism>
<evidence type="ECO:0000256" key="3">
    <source>
        <dbReference type="ARBA" id="ARBA00022679"/>
    </source>
</evidence>
<dbReference type="GO" id="GO:0071555">
    <property type="term" value="P:cell wall organization"/>
    <property type="evidence" value="ECO:0007669"/>
    <property type="project" value="TreeGrafter"/>
</dbReference>
<feature type="transmembrane region" description="Helical" evidence="8">
    <location>
        <begin position="147"/>
        <end position="166"/>
    </location>
</feature>
<protein>
    <submittedName>
        <fullName evidence="10 11">Phospho-N-acetylmuramoyl-pentapeptide- transferase homolog isoform X1</fullName>
    </submittedName>
</protein>
<feature type="compositionally biased region" description="Low complexity" evidence="7">
    <location>
        <begin position="20"/>
        <end position="38"/>
    </location>
</feature>
<feature type="transmembrane region" description="Helical" evidence="8">
    <location>
        <begin position="382"/>
        <end position="402"/>
    </location>
</feature>
<dbReference type="InterPro" id="IPR003524">
    <property type="entry name" value="PNAcMuramoyl-5peptid_Trfase"/>
</dbReference>
<dbReference type="GO" id="GO:0008963">
    <property type="term" value="F:phospho-N-acetylmuramoyl-pentapeptide-transferase activity"/>
    <property type="evidence" value="ECO:0007669"/>
    <property type="project" value="InterPro"/>
</dbReference>
<evidence type="ECO:0000313" key="10">
    <source>
        <dbReference type="RefSeq" id="XP_030551518.1"/>
    </source>
</evidence>
<dbReference type="Pfam" id="PF00953">
    <property type="entry name" value="Glycos_transf_4"/>
    <property type="match status" value="1"/>
</dbReference>
<feature type="transmembrane region" description="Helical" evidence="8">
    <location>
        <begin position="232"/>
        <end position="251"/>
    </location>
</feature>
<dbReference type="AlphaFoldDB" id="A0A8B8QYV4"/>
<dbReference type="NCBIfam" id="TIGR00445">
    <property type="entry name" value="mraY"/>
    <property type="match status" value="1"/>
</dbReference>
<feature type="transmembrane region" description="Helical" evidence="8">
    <location>
        <begin position="486"/>
        <end position="507"/>
    </location>
</feature>
<dbReference type="KEGG" id="rarg:115755999"/>
<evidence type="ECO:0000256" key="4">
    <source>
        <dbReference type="ARBA" id="ARBA00022692"/>
    </source>
</evidence>
<proteinExistence type="inferred from homology"/>
<feature type="transmembrane region" description="Helical" evidence="8">
    <location>
        <begin position="414"/>
        <end position="435"/>
    </location>
</feature>
<evidence type="ECO:0000313" key="9">
    <source>
        <dbReference type="Proteomes" id="UP000827889"/>
    </source>
</evidence>
<dbReference type="PANTHER" id="PTHR22926:SF5">
    <property type="entry name" value="PHOSPHO-N-ACETYLMURAMOYL-PENTAPEPTIDE-TRANSFERASE HOMOLOG"/>
    <property type="match status" value="1"/>
</dbReference>
<feature type="transmembrane region" description="Helical" evidence="8">
    <location>
        <begin position="356"/>
        <end position="376"/>
    </location>
</feature>
<dbReference type="GeneID" id="115755999"/>
<gene>
    <name evidence="10 11" type="primary">LOC115755999</name>
</gene>
<dbReference type="InterPro" id="IPR018480">
    <property type="entry name" value="PNAcMuramoyl-5peptid_Trfase_CS"/>
</dbReference>
<dbReference type="RefSeq" id="XP_030551518.1">
    <property type="nucleotide sequence ID" value="XM_030695658.1"/>
</dbReference>
<comment type="similarity">
    <text evidence="2">Belongs to the glycosyltransferase 4 family. MraY subfamily.</text>
</comment>
<evidence type="ECO:0000256" key="7">
    <source>
        <dbReference type="SAM" id="MobiDB-lite"/>
    </source>
</evidence>
<sequence length="510" mass="55054">MRAQLSSVTCDRASVVGGLPPAARSSSARSRCPPARRSVGARSGLKIDGMIFQRLGFRLRRRLVSYRAFDEDSVDIPPLNDWDGSEGTSGYMMSSSDGEDSDSELILTASSDVDLPKYKVSTNDALTITAHRFALIGRRRKKRRIKYGMLNNMGLITFLTTFLLLLDWCAWRIVRLPLPQFYLTRPFFMSAVIASCVGYIFVPLLDGFNIYQIIRKEGTVRHYLKKRTPTMGGLFFVPVGVAVAQAIAGFSSTEVNAATVATLAFAAIGFIDDNFSLLENRNRGLSAWAKLLLEVVVATSFALWLDCTRISSPYGMKKLVPLPAPLGIVCLGKSYSLLTSFCFVSMGNGIDLTDGLDGLAGGVSALAFIAMSVVVLPICADLAIFGASMAGACVGFLLHNRYKASVFMGDTGSLALGGALAAMAACTGMFLPLFISSGVFVVEAFSVVLQVSHFKATKCLRGYENCIFQMAPLHHHLELYGFKKPIIVAGAYLLSSVLSLFAGYVGLISA</sequence>
<evidence type="ECO:0000256" key="5">
    <source>
        <dbReference type="ARBA" id="ARBA00022989"/>
    </source>
</evidence>